<keyword evidence="3" id="KW-1185">Reference proteome</keyword>
<accession>A0A8H5GAX8</accession>
<evidence type="ECO:0000313" key="3">
    <source>
        <dbReference type="Proteomes" id="UP000559256"/>
    </source>
</evidence>
<protein>
    <submittedName>
        <fullName evidence="2">Uncharacterized protein</fullName>
    </submittedName>
</protein>
<feature type="compositionally biased region" description="Basic residues" evidence="1">
    <location>
        <begin position="1"/>
        <end position="21"/>
    </location>
</feature>
<comment type="caution">
    <text evidence="2">The sequence shown here is derived from an EMBL/GenBank/DDBJ whole genome shotgun (WGS) entry which is preliminary data.</text>
</comment>
<organism evidence="2 3">
    <name type="scientific">Tetrapyrgos nigripes</name>
    <dbReference type="NCBI Taxonomy" id="182062"/>
    <lineage>
        <taxon>Eukaryota</taxon>
        <taxon>Fungi</taxon>
        <taxon>Dikarya</taxon>
        <taxon>Basidiomycota</taxon>
        <taxon>Agaricomycotina</taxon>
        <taxon>Agaricomycetes</taxon>
        <taxon>Agaricomycetidae</taxon>
        <taxon>Agaricales</taxon>
        <taxon>Marasmiineae</taxon>
        <taxon>Marasmiaceae</taxon>
        <taxon>Tetrapyrgos</taxon>
    </lineage>
</organism>
<gene>
    <name evidence="2" type="ORF">D9758_006214</name>
</gene>
<feature type="region of interest" description="Disordered" evidence="1">
    <location>
        <begin position="130"/>
        <end position="165"/>
    </location>
</feature>
<name>A0A8H5GAX8_9AGAR</name>
<dbReference type="Proteomes" id="UP000559256">
    <property type="component" value="Unassembled WGS sequence"/>
</dbReference>
<dbReference type="AlphaFoldDB" id="A0A8H5GAX8"/>
<dbReference type="OrthoDB" id="3153997at2759"/>
<dbReference type="EMBL" id="JAACJM010000040">
    <property type="protein sequence ID" value="KAF5361420.1"/>
    <property type="molecule type" value="Genomic_DNA"/>
</dbReference>
<feature type="compositionally biased region" description="Polar residues" evidence="1">
    <location>
        <begin position="38"/>
        <end position="51"/>
    </location>
</feature>
<feature type="compositionally biased region" description="Low complexity" evidence="1">
    <location>
        <begin position="143"/>
        <end position="152"/>
    </location>
</feature>
<evidence type="ECO:0000256" key="1">
    <source>
        <dbReference type="SAM" id="MobiDB-lite"/>
    </source>
</evidence>
<proteinExistence type="predicted"/>
<reference evidence="2 3" key="1">
    <citation type="journal article" date="2020" name="ISME J.">
        <title>Uncovering the hidden diversity of litter-decomposition mechanisms in mushroom-forming fungi.</title>
        <authorList>
            <person name="Floudas D."/>
            <person name="Bentzer J."/>
            <person name="Ahren D."/>
            <person name="Johansson T."/>
            <person name="Persson P."/>
            <person name="Tunlid A."/>
        </authorList>
    </citation>
    <scope>NUCLEOTIDE SEQUENCE [LARGE SCALE GENOMIC DNA]</scope>
    <source>
        <strain evidence="2 3">CBS 291.85</strain>
    </source>
</reference>
<feature type="compositionally biased region" description="Polar residues" evidence="1">
    <location>
        <begin position="72"/>
        <end position="81"/>
    </location>
</feature>
<sequence length="377" mass="41877">MPGPSNKKKRKSQGKAQRKKSIVVPPQPEVADRAPTPSDASHSGCSSSNPELQKRRVSKSSLSSGDSHESPNRIQTPATEDSGQAYDGLFILEKEVSDIASPIDVLDLDERLQRFMMEDDGQRGFARVEAGDCGQEEEERLGDSPPYSYPYSDDQHDSDSYTPTYDILPQKPYIHNPGNGPRVRDIRAFLASGYFAQAPAFNDPLCAEFAQEEVLQMLQTVLPDEMALILWYNKSRATSRICPACQRLYRLGDILPDHKELLEEAMQEISYSKERSLPHPQLLREQQLSGLCSTMCFILSSFNQFDPRGTVSAWGHTVEEIDDESWAALNDCSSLGPSTSGDGQNKDESLAKSLVMLVRMTRLPDLGLAQLCFPDVA</sequence>
<evidence type="ECO:0000313" key="2">
    <source>
        <dbReference type="EMBL" id="KAF5361420.1"/>
    </source>
</evidence>
<feature type="region of interest" description="Disordered" evidence="1">
    <location>
        <begin position="1"/>
        <end position="81"/>
    </location>
</feature>